<dbReference type="PROSITE" id="PS51257">
    <property type="entry name" value="PROKAR_LIPOPROTEIN"/>
    <property type="match status" value="1"/>
</dbReference>
<keyword evidence="2" id="KW-1185">Reference proteome</keyword>
<proteinExistence type="predicted"/>
<protein>
    <submittedName>
        <fullName evidence="1">1,4-beta-xylanase</fullName>
    </submittedName>
</protein>
<dbReference type="RefSeq" id="WP_120711720.1">
    <property type="nucleotide sequence ID" value="NZ_RBCJ01000002.1"/>
</dbReference>
<reference evidence="1 2" key="1">
    <citation type="submission" date="2018-10" db="EMBL/GenBank/DDBJ databases">
        <title>Ulvibacterium marinum gen. nov., sp. nov., a novel marine bacterium of the family Flavobacteriaceae, isolated from a culture of the green alga Ulva prolifera.</title>
        <authorList>
            <person name="Zhang Z."/>
        </authorList>
    </citation>
    <scope>NUCLEOTIDE SEQUENCE [LARGE SCALE GENOMIC DNA]</scope>
    <source>
        <strain evidence="1 2">CCMM003</strain>
    </source>
</reference>
<accession>A0A3B0CES3</accession>
<dbReference type="GO" id="GO:0016798">
    <property type="term" value="F:hydrolase activity, acting on glycosyl bonds"/>
    <property type="evidence" value="ECO:0007669"/>
    <property type="project" value="UniProtKB-KW"/>
</dbReference>
<keyword evidence="1" id="KW-0378">Hydrolase</keyword>
<keyword evidence="1" id="KW-0119">Carbohydrate metabolism</keyword>
<keyword evidence="1" id="KW-0624">Polysaccharide degradation</keyword>
<dbReference type="GO" id="GO:0045493">
    <property type="term" value="P:xylan catabolic process"/>
    <property type="evidence" value="ECO:0007669"/>
    <property type="project" value="UniProtKB-KW"/>
</dbReference>
<name>A0A3B0CES3_9FLAO</name>
<dbReference type="AlphaFoldDB" id="A0A3B0CES3"/>
<organism evidence="1 2">
    <name type="scientific">Ulvibacterium marinum</name>
    <dbReference type="NCBI Taxonomy" id="2419782"/>
    <lineage>
        <taxon>Bacteria</taxon>
        <taxon>Pseudomonadati</taxon>
        <taxon>Bacteroidota</taxon>
        <taxon>Flavobacteriia</taxon>
        <taxon>Flavobacteriales</taxon>
        <taxon>Flavobacteriaceae</taxon>
        <taxon>Ulvibacterium</taxon>
    </lineage>
</organism>
<keyword evidence="1" id="KW-0326">Glycosidase</keyword>
<sequence length="385" mass="44800">MKRILLAVLALFILSCAEKKETKPEPTPQEIAQRWSKEKAWKWYDQQPWLVGANFNPSTSINQLEFWQEDTFDPETIDRELKWSADLGMNLHRVYLHNLLWEQDSVGFLKRLDDYLRIADSYGIKTMFVLLDDVWHPIPKLGKQPEPVPHVHNSGWVQAPGAEILGDTTRHDELKGYIKGVTKHFATDDRVLVWDVYNEPDNVASQPGRDSLEVKNKHDYSLALLKKVFQWTREVNPKQPLTTGIWRGNIDHWGHLDSLPEVDRYMIENSDVVSFHAYDGDMNDVQKKISLLKHYERPLLCTEYVARGTGNTFESVMPILKENKIAAINWGFVSGKSNTIYPWKSWDSTFTSEPKIWHHDILRQDGEPYSQKEVEFIKDIVSKEN</sequence>
<evidence type="ECO:0000313" key="1">
    <source>
        <dbReference type="EMBL" id="RKN81566.1"/>
    </source>
</evidence>
<keyword evidence="1" id="KW-0858">Xylan degradation</keyword>
<gene>
    <name evidence="1" type="ORF">D7Z94_11690</name>
</gene>
<dbReference type="EMBL" id="RBCJ01000002">
    <property type="protein sequence ID" value="RKN81566.1"/>
    <property type="molecule type" value="Genomic_DNA"/>
</dbReference>
<dbReference type="SUPFAM" id="SSF51445">
    <property type="entry name" value="(Trans)glycosidases"/>
    <property type="match status" value="1"/>
</dbReference>
<dbReference type="Proteomes" id="UP000276603">
    <property type="component" value="Unassembled WGS sequence"/>
</dbReference>
<dbReference type="Gene3D" id="3.20.20.80">
    <property type="entry name" value="Glycosidases"/>
    <property type="match status" value="1"/>
</dbReference>
<dbReference type="InterPro" id="IPR017853">
    <property type="entry name" value="GH"/>
</dbReference>
<comment type="caution">
    <text evidence="1">The sequence shown here is derived from an EMBL/GenBank/DDBJ whole genome shotgun (WGS) entry which is preliminary data.</text>
</comment>
<dbReference type="OrthoDB" id="9774262at2"/>
<evidence type="ECO:0000313" key="2">
    <source>
        <dbReference type="Proteomes" id="UP000276603"/>
    </source>
</evidence>